<comment type="caution">
    <text evidence="3">The sequence shown here is derived from an EMBL/GenBank/DDBJ whole genome shotgun (WGS) entry which is preliminary data.</text>
</comment>
<accession>A0A8K0DCB2</accession>
<feature type="region of interest" description="Disordered" evidence="1">
    <location>
        <begin position="262"/>
        <end position="287"/>
    </location>
</feature>
<feature type="compositionally biased region" description="Polar residues" evidence="1">
    <location>
        <begin position="500"/>
        <end position="511"/>
    </location>
</feature>
<evidence type="ECO:0000256" key="1">
    <source>
        <dbReference type="SAM" id="MobiDB-lite"/>
    </source>
</evidence>
<dbReference type="GO" id="GO:0005737">
    <property type="term" value="C:cytoplasm"/>
    <property type="evidence" value="ECO:0007669"/>
    <property type="project" value="TreeGrafter"/>
</dbReference>
<name>A0A8K0DCB2_IGNLU</name>
<dbReference type="Proteomes" id="UP000801492">
    <property type="component" value="Unassembled WGS sequence"/>
</dbReference>
<feature type="region of interest" description="Disordered" evidence="1">
    <location>
        <begin position="451"/>
        <end position="523"/>
    </location>
</feature>
<sequence length="648" mass="73385">MPRSGQEVVYEGWLTKSPPTKRIWRARWRRRWFSLQNSGELPGQYFLTYYTDRKCRKLKGTINLDHCEQVDTGLKFEDNKYKFDHMFDIKTPTRTYYLAAETEEEMKAWVNCICNICGLKATTDDEAVTRSLSPPSPIYEDKQNETLCENINKNTVDSPPVSPVSTGPYIPISECITGRLPNQGVQDFYTLLQHNIKNSYFKSDHLTKGHNNDTYDTAPPTYLNDINSESDPRFYDCPRPLQPPHTLQKTYKNSEMYSNVVKSEKTSNGSPLQSPTDSESVFTDDDWTHNTSADNIMKSTNLSNTSMTEPLLAESLNKITLDDLPKQLDPPPRPPKPAFVAPTPTYFNLAQTPATSGKSSKEIETNHVDDAGNSESRNHVPLGISDEMYDFPRSHQLENSESMPNTLIRRHCYNNAAPVKIEGQIFRYDISPKPSTSSTTQVFQYDNLDVQDEPASPMSQGSSSTAAYSNLPSPALLTDTQLMPPPQINRSLKPKRKLSDSLSVSSNTEPSSPRPAPSVDRSCKPVITTQAGGMRKAFESEAEYNRRIRTAPSPTPPQDNLYGNQQMYSFYNDDKCRRRRKGDLSSVQYLDLDHSVSQYGSTNSKPQPLRSPGASTVYKQVDFMKTEAFNITRQHLEMQRKEPVTYKK</sequence>
<dbReference type="GO" id="GO:0007165">
    <property type="term" value="P:signal transduction"/>
    <property type="evidence" value="ECO:0007669"/>
    <property type="project" value="TreeGrafter"/>
</dbReference>
<dbReference type="Gene3D" id="2.30.29.30">
    <property type="entry name" value="Pleckstrin-homology domain (PH domain)/Phosphotyrosine-binding domain (PTB)"/>
    <property type="match status" value="1"/>
</dbReference>
<dbReference type="OrthoDB" id="67516at2759"/>
<dbReference type="GO" id="GO:0035591">
    <property type="term" value="F:signaling adaptor activity"/>
    <property type="evidence" value="ECO:0007669"/>
    <property type="project" value="TreeGrafter"/>
</dbReference>
<evidence type="ECO:0000259" key="2">
    <source>
        <dbReference type="PROSITE" id="PS50003"/>
    </source>
</evidence>
<evidence type="ECO:0000313" key="4">
    <source>
        <dbReference type="Proteomes" id="UP000801492"/>
    </source>
</evidence>
<keyword evidence="4" id="KW-1185">Reference proteome</keyword>
<dbReference type="PANTHER" id="PTHR45960">
    <property type="entry name" value="GRB2-ASSOCIATED-BINDING PROTEIN"/>
    <property type="match status" value="1"/>
</dbReference>
<evidence type="ECO:0000313" key="3">
    <source>
        <dbReference type="EMBL" id="KAF2901624.1"/>
    </source>
</evidence>
<dbReference type="InterPro" id="IPR001849">
    <property type="entry name" value="PH_domain"/>
</dbReference>
<dbReference type="FunFam" id="2.30.29.30:FF:000286">
    <property type="entry name" value="PH-protein kinase domain containing protein"/>
    <property type="match status" value="1"/>
</dbReference>
<dbReference type="SUPFAM" id="SSF50729">
    <property type="entry name" value="PH domain-like"/>
    <property type="match status" value="1"/>
</dbReference>
<dbReference type="PROSITE" id="PS50003">
    <property type="entry name" value="PH_DOMAIN"/>
    <property type="match status" value="1"/>
</dbReference>
<protein>
    <recommendedName>
        <fullName evidence="2">PH domain-containing protein</fullName>
    </recommendedName>
</protein>
<organism evidence="3 4">
    <name type="scientific">Ignelater luminosus</name>
    <name type="common">Cucubano</name>
    <name type="synonym">Pyrophorus luminosus</name>
    <dbReference type="NCBI Taxonomy" id="2038154"/>
    <lineage>
        <taxon>Eukaryota</taxon>
        <taxon>Metazoa</taxon>
        <taxon>Ecdysozoa</taxon>
        <taxon>Arthropoda</taxon>
        <taxon>Hexapoda</taxon>
        <taxon>Insecta</taxon>
        <taxon>Pterygota</taxon>
        <taxon>Neoptera</taxon>
        <taxon>Endopterygota</taxon>
        <taxon>Coleoptera</taxon>
        <taxon>Polyphaga</taxon>
        <taxon>Elateriformia</taxon>
        <taxon>Elateroidea</taxon>
        <taxon>Elateridae</taxon>
        <taxon>Agrypninae</taxon>
        <taxon>Pyrophorini</taxon>
        <taxon>Ignelater</taxon>
    </lineage>
</organism>
<dbReference type="InterPro" id="IPR046355">
    <property type="entry name" value="Gab1-4-like"/>
</dbReference>
<dbReference type="Pfam" id="PF00169">
    <property type="entry name" value="PH"/>
    <property type="match status" value="1"/>
</dbReference>
<dbReference type="PANTHER" id="PTHR45960:SF2">
    <property type="entry name" value="PROTEIN DAUGHTER OF SEVENLESS"/>
    <property type="match status" value="1"/>
</dbReference>
<dbReference type="AlphaFoldDB" id="A0A8K0DCB2"/>
<dbReference type="EMBL" id="VTPC01001534">
    <property type="protein sequence ID" value="KAF2901624.1"/>
    <property type="molecule type" value="Genomic_DNA"/>
</dbReference>
<gene>
    <name evidence="3" type="ORF">ILUMI_04564</name>
</gene>
<feature type="compositionally biased region" description="Polar residues" evidence="1">
    <location>
        <begin position="457"/>
        <end position="472"/>
    </location>
</feature>
<feature type="domain" description="PH" evidence="2">
    <location>
        <begin position="7"/>
        <end position="118"/>
    </location>
</feature>
<feature type="compositionally biased region" description="Polar residues" evidence="1">
    <location>
        <begin position="262"/>
        <end position="281"/>
    </location>
</feature>
<dbReference type="SMART" id="SM00233">
    <property type="entry name" value="PH"/>
    <property type="match status" value="1"/>
</dbReference>
<dbReference type="InterPro" id="IPR011993">
    <property type="entry name" value="PH-like_dom_sf"/>
</dbReference>
<proteinExistence type="predicted"/>
<reference evidence="3" key="1">
    <citation type="submission" date="2019-08" db="EMBL/GenBank/DDBJ databases">
        <title>The genome of the North American firefly Photinus pyralis.</title>
        <authorList>
            <consortium name="Photinus pyralis genome working group"/>
            <person name="Fallon T.R."/>
            <person name="Sander Lower S.E."/>
            <person name="Weng J.-K."/>
        </authorList>
    </citation>
    <scope>NUCLEOTIDE SEQUENCE</scope>
    <source>
        <strain evidence="3">TRF0915ILg1</strain>
        <tissue evidence="3">Whole body</tissue>
    </source>
</reference>